<feature type="domain" description="Chitin-binding type-2" evidence="2">
    <location>
        <begin position="291"/>
        <end position="349"/>
    </location>
</feature>
<evidence type="ECO:0000256" key="1">
    <source>
        <dbReference type="SAM" id="SignalP"/>
    </source>
</evidence>
<name>A0A0K0FIF6_STRVS</name>
<accession>A0A0K0FIF6</accession>
<dbReference type="GO" id="GO:0005576">
    <property type="term" value="C:extracellular region"/>
    <property type="evidence" value="ECO:0007669"/>
    <property type="project" value="InterPro"/>
</dbReference>
<dbReference type="Pfam" id="PF01607">
    <property type="entry name" value="CBM_14"/>
    <property type="match status" value="1"/>
</dbReference>
<reference evidence="3" key="1">
    <citation type="submission" date="2014-07" db="EMBL/GenBank/DDBJ databases">
        <authorList>
            <person name="Martin A.A"/>
            <person name="De Silva N."/>
        </authorList>
    </citation>
    <scope>NUCLEOTIDE SEQUENCE</scope>
</reference>
<dbReference type="WBParaSite" id="SVE_0867500.1">
    <property type="protein sequence ID" value="SVE_0867500.1"/>
    <property type="gene ID" value="SVE_0867500"/>
</dbReference>
<feature type="chain" id="PRO_5005329691" evidence="1">
    <location>
        <begin position="19"/>
        <end position="867"/>
    </location>
</feature>
<dbReference type="Gene3D" id="2.170.140.10">
    <property type="entry name" value="Chitin binding domain"/>
    <property type="match status" value="1"/>
</dbReference>
<feature type="signal peptide" evidence="1">
    <location>
        <begin position="1"/>
        <end position="18"/>
    </location>
</feature>
<dbReference type="Proteomes" id="UP000035680">
    <property type="component" value="Unassembled WGS sequence"/>
</dbReference>
<protein>
    <submittedName>
        <fullName evidence="4">Chitin-binding type-2 domain-containing protein</fullName>
    </submittedName>
</protein>
<feature type="domain" description="Chitin-binding type-2" evidence="2">
    <location>
        <begin position="66"/>
        <end position="127"/>
    </location>
</feature>
<feature type="domain" description="Chitin-binding type-2" evidence="2">
    <location>
        <begin position="542"/>
        <end position="601"/>
    </location>
</feature>
<dbReference type="PROSITE" id="PS50940">
    <property type="entry name" value="CHIT_BIND_II"/>
    <property type="match status" value="5"/>
</dbReference>
<sequence>MLRNILILFISVINYCFCHYNNHPPFYEGYNYDKYLDQYRDKDFYDNFQNHYKPNEYYNFRVVPLNYLCSGHSYQRFGKISLGKCNQYFMVCNFEYKSGVIESCGEGYVFDQYKGCIEIGADRHCINPERDNYDLAIFQLAKEVKFCNQGAGIYRGHVGNNICSREVVICSEQKIPIPISCKSGFILSFNPTSQDLGNKFSCIKKQDCQFEVTSKVTPVTMEMMVRYCQIKNNEGRYDSYGMRNEKVCRNWYVTCRIDSIRELLFCQPNQIFDERVGFCRDKQFEDQCIDRKLCSKENMWKSLALGYCKEEYIYCHGEIPKIQRCYHHHVFDPYSMKCIKKKDSHLCYKNNEGYPSPPSLTKEKCKKGEDIKISCSEVLKCRHGVFEKYVCPHLTRYDKKYDNCVLDTHCKKYSHIDTCIEGELFTDSKCDQIFICKNGIFVKKQCNSKSLYPIEYGECDKCYRDKQYINEKPSYHHGMERELCNDYDKIPSPNKNQYYECYDGSWYPQTCKNKEQYDDKYKMCRYVSDNDSPHHNDKHPQIYRCIDRVSPLIPDYDDCTSFGMCLKGKYKTISCPSGSIFNPNGSIKNGDFCLKNLYCPPPLRERKCNDGEKLITKHCNKYYECHHRKWKERHCSDRRYFNGQSCSKDIICPDIHHTYPVPPQIPQYPPPQDKPNYPIDKYHCHNGHLREHEKYCNRVYICINGREVIKKCKGESVYSWVHKDCIYDTTYCGDKHICKNDEISNTKETLDRINDPSFDKYSVDQFIKCYNNKWHLKRCKHGYIFDIRKLECIRRHSHIPYPPPHHNDHCIESGGSAGYKPHEYDCTKFYQCAHGKWVEKNCGPGTGWNQKITTCDHIGKIPNCKKY</sequence>
<dbReference type="AlphaFoldDB" id="A0A0K0FIF6"/>
<dbReference type="InterPro" id="IPR002557">
    <property type="entry name" value="Chitin-bd_dom"/>
</dbReference>
<keyword evidence="1" id="KW-0732">Signal</keyword>
<dbReference type="GO" id="GO:0008061">
    <property type="term" value="F:chitin binding"/>
    <property type="evidence" value="ECO:0007669"/>
    <property type="project" value="InterPro"/>
</dbReference>
<reference evidence="4" key="2">
    <citation type="submission" date="2015-08" db="UniProtKB">
        <authorList>
            <consortium name="WormBaseParasite"/>
        </authorList>
    </citation>
    <scope>IDENTIFICATION</scope>
</reference>
<proteinExistence type="predicted"/>
<dbReference type="SMART" id="SM00494">
    <property type="entry name" value="ChtBD2"/>
    <property type="match status" value="10"/>
</dbReference>
<organism evidence="3 4">
    <name type="scientific">Strongyloides venezuelensis</name>
    <name type="common">Threadworm</name>
    <dbReference type="NCBI Taxonomy" id="75913"/>
    <lineage>
        <taxon>Eukaryota</taxon>
        <taxon>Metazoa</taxon>
        <taxon>Ecdysozoa</taxon>
        <taxon>Nematoda</taxon>
        <taxon>Chromadorea</taxon>
        <taxon>Rhabditida</taxon>
        <taxon>Tylenchina</taxon>
        <taxon>Panagrolaimomorpha</taxon>
        <taxon>Strongyloidoidea</taxon>
        <taxon>Strongyloididae</taxon>
        <taxon>Strongyloides</taxon>
    </lineage>
</organism>
<dbReference type="SUPFAM" id="SSF57625">
    <property type="entry name" value="Invertebrate chitin-binding proteins"/>
    <property type="match status" value="4"/>
</dbReference>
<evidence type="ECO:0000313" key="3">
    <source>
        <dbReference type="Proteomes" id="UP000035680"/>
    </source>
</evidence>
<dbReference type="STRING" id="75913.A0A0K0FIF6"/>
<evidence type="ECO:0000259" key="2">
    <source>
        <dbReference type="PROSITE" id="PS50940"/>
    </source>
</evidence>
<evidence type="ECO:0000313" key="4">
    <source>
        <dbReference type="WBParaSite" id="SVE_0867500.1"/>
    </source>
</evidence>
<keyword evidence="3" id="KW-1185">Reference proteome</keyword>
<feature type="domain" description="Chitin-binding type-2" evidence="2">
    <location>
        <begin position="225"/>
        <end position="290"/>
    </location>
</feature>
<dbReference type="InterPro" id="IPR036508">
    <property type="entry name" value="Chitin-bd_dom_sf"/>
</dbReference>
<feature type="domain" description="Chitin-binding type-2" evidence="2">
    <location>
        <begin position="807"/>
        <end position="866"/>
    </location>
</feature>